<dbReference type="InterPro" id="IPR019692">
    <property type="entry name" value="CFP-6_PH"/>
</dbReference>
<sequence>MSESITTAESRPVLVVRPRRVRWVAIGAAAVLMVVFGVVAVLLRDTPTGVYFRLADQIAMAGLGILLGCGALVFARPRLVVDAEGVTVRNFISTRRLEWALILDVTFPDGTPWARLELPEDEYESVMAIQAADGQHAVRAIRELRRLYYEYSPHAR</sequence>
<evidence type="ECO:0000313" key="1">
    <source>
        <dbReference type="EMBL" id="ASO19968.1"/>
    </source>
</evidence>
<dbReference type="OrthoDB" id="5191452at2"/>
<dbReference type="EMBL" id="CP022521">
    <property type="protein sequence ID" value="ASO19968.1"/>
    <property type="molecule type" value="Genomic_DNA"/>
</dbReference>
<organism evidence="1 2">
    <name type="scientific">Actinoalloteichus hoggarensis</name>
    <dbReference type="NCBI Taxonomy" id="1470176"/>
    <lineage>
        <taxon>Bacteria</taxon>
        <taxon>Bacillati</taxon>
        <taxon>Actinomycetota</taxon>
        <taxon>Actinomycetes</taxon>
        <taxon>Pseudonocardiales</taxon>
        <taxon>Pseudonocardiaceae</taxon>
        <taxon>Actinoalloteichus</taxon>
    </lineage>
</organism>
<dbReference type="Proteomes" id="UP000204221">
    <property type="component" value="Chromosome"/>
</dbReference>
<keyword evidence="2" id="KW-1185">Reference proteome</keyword>
<dbReference type="AlphaFoldDB" id="A0A221W2H0"/>
<evidence type="ECO:0000313" key="2">
    <source>
        <dbReference type="Proteomes" id="UP000204221"/>
    </source>
</evidence>
<dbReference type="KEGG" id="ahg:AHOG_11625"/>
<proteinExistence type="predicted"/>
<protein>
    <submittedName>
        <fullName evidence="1">Uncharacterized protein</fullName>
    </submittedName>
</protein>
<accession>A0A221W2H0</accession>
<reference evidence="1 2" key="1">
    <citation type="submission" date="2017-07" db="EMBL/GenBank/DDBJ databases">
        <title>Complete genome sequence of Actinoalloteichus hoggarensis DSM 45943, type strain of Actinoalloteichus hoggarensis.</title>
        <authorList>
            <person name="Ruckert C."/>
            <person name="Nouioui I."/>
            <person name="Willmese J."/>
            <person name="van Wezel G."/>
            <person name="Klenk H.-P."/>
            <person name="Kalinowski J."/>
            <person name="Zotchev S.B."/>
        </authorList>
    </citation>
    <scope>NUCLEOTIDE SEQUENCE [LARGE SCALE GENOMIC DNA]</scope>
    <source>
        <strain evidence="1 2">DSM 45943</strain>
    </source>
</reference>
<name>A0A221W2H0_9PSEU</name>
<dbReference type="RefSeq" id="WP_093941379.1">
    <property type="nucleotide sequence ID" value="NZ_CP022521.1"/>
</dbReference>
<dbReference type="Pfam" id="PF10756">
    <property type="entry name" value="bPH_6"/>
    <property type="match status" value="1"/>
</dbReference>
<gene>
    <name evidence="1" type="ORF">AHOG_11625</name>
</gene>